<evidence type="ECO:0000313" key="2">
    <source>
        <dbReference type="EMBL" id="TCS93230.1"/>
    </source>
</evidence>
<dbReference type="InterPro" id="IPR036866">
    <property type="entry name" value="RibonucZ/Hydroxyglut_hydro"/>
</dbReference>
<keyword evidence="3" id="KW-1185">Reference proteome</keyword>
<dbReference type="SMART" id="SM00849">
    <property type="entry name" value="Lactamase_B"/>
    <property type="match status" value="1"/>
</dbReference>
<proteinExistence type="predicted"/>
<dbReference type="Proteomes" id="UP000294937">
    <property type="component" value="Unassembled WGS sequence"/>
</dbReference>
<dbReference type="OrthoDB" id="420651at2"/>
<dbReference type="SUPFAM" id="SSF56281">
    <property type="entry name" value="Metallo-hydrolase/oxidoreductase"/>
    <property type="match status" value="1"/>
</dbReference>
<dbReference type="AlphaFoldDB" id="A0A4R3L3K5"/>
<dbReference type="PANTHER" id="PTHR42951:SF4">
    <property type="entry name" value="ACYL-COENZYME A THIOESTERASE MBLAC2"/>
    <property type="match status" value="1"/>
</dbReference>
<accession>A0A4R3L3K5</accession>
<dbReference type="RefSeq" id="WP_131925953.1">
    <property type="nucleotide sequence ID" value="NZ_SMAG01000008.1"/>
</dbReference>
<organism evidence="2 3">
    <name type="scientific">Hazenella coriacea</name>
    <dbReference type="NCBI Taxonomy" id="1179467"/>
    <lineage>
        <taxon>Bacteria</taxon>
        <taxon>Bacillati</taxon>
        <taxon>Bacillota</taxon>
        <taxon>Bacilli</taxon>
        <taxon>Bacillales</taxon>
        <taxon>Thermoactinomycetaceae</taxon>
        <taxon>Hazenella</taxon>
    </lineage>
</organism>
<dbReference type="EMBL" id="SMAG01000008">
    <property type="protein sequence ID" value="TCS93230.1"/>
    <property type="molecule type" value="Genomic_DNA"/>
</dbReference>
<sequence>MTESTLQRLTDRIFYLTPDAETDRPILAAICGEHQTLLIDAGNSPVHADLFQNECSKHEITNIHMGVLTHWHWDHSFGASRLNVLMIAHEITKKKLEELVSFTWADEDLDQRVKEGVESSFCAEMIKKEYGPNREISIVTPEITFPSKLEIDLGNIHCLVEHVGGDHSSDSSVIFVKEEKVLFLGDCLYPDLYAEQPRYTVDQVLSLLDKLESYDANIYVLSHELPLSKSQFQGYVQLLRLLCQLTTEKNGVEKDMVTALSVHLGRELGRIELEAIRCFVHGVNG</sequence>
<dbReference type="PANTHER" id="PTHR42951">
    <property type="entry name" value="METALLO-BETA-LACTAMASE DOMAIN-CONTAINING"/>
    <property type="match status" value="1"/>
</dbReference>
<feature type="domain" description="Metallo-beta-lactamase" evidence="1">
    <location>
        <begin position="23"/>
        <end position="223"/>
    </location>
</feature>
<name>A0A4R3L3K5_9BACL</name>
<reference evidence="2 3" key="1">
    <citation type="submission" date="2019-03" db="EMBL/GenBank/DDBJ databases">
        <title>Genomic Encyclopedia of Type Strains, Phase IV (KMG-IV): sequencing the most valuable type-strain genomes for metagenomic binning, comparative biology and taxonomic classification.</title>
        <authorList>
            <person name="Goeker M."/>
        </authorList>
    </citation>
    <scope>NUCLEOTIDE SEQUENCE [LARGE SCALE GENOMIC DNA]</scope>
    <source>
        <strain evidence="2 3">DSM 45707</strain>
    </source>
</reference>
<dbReference type="InterPro" id="IPR001279">
    <property type="entry name" value="Metallo-B-lactamas"/>
</dbReference>
<dbReference type="Pfam" id="PF00753">
    <property type="entry name" value="Lactamase_B"/>
    <property type="match status" value="1"/>
</dbReference>
<dbReference type="Gene3D" id="3.60.15.10">
    <property type="entry name" value="Ribonuclease Z/Hydroxyacylglutathione hydrolase-like"/>
    <property type="match status" value="1"/>
</dbReference>
<evidence type="ECO:0000313" key="3">
    <source>
        <dbReference type="Proteomes" id="UP000294937"/>
    </source>
</evidence>
<dbReference type="GO" id="GO:0016787">
    <property type="term" value="F:hydrolase activity"/>
    <property type="evidence" value="ECO:0007669"/>
    <property type="project" value="UniProtKB-KW"/>
</dbReference>
<evidence type="ECO:0000259" key="1">
    <source>
        <dbReference type="SMART" id="SM00849"/>
    </source>
</evidence>
<gene>
    <name evidence="2" type="ORF">EDD58_10844</name>
</gene>
<comment type="caution">
    <text evidence="2">The sequence shown here is derived from an EMBL/GenBank/DDBJ whole genome shotgun (WGS) entry which is preliminary data.</text>
</comment>
<keyword evidence="2" id="KW-0378">Hydrolase</keyword>
<protein>
    <submittedName>
        <fullName evidence="2">Glyoxylase-like metal-dependent hydrolase (Beta-lactamase superfamily II)</fullName>
    </submittedName>
</protein>
<dbReference type="InterPro" id="IPR050855">
    <property type="entry name" value="NDM-1-like"/>
</dbReference>